<gene>
    <name evidence="3" type="ORF">BN1204_069400</name>
    <name evidence="2" type="ORF">NCLIV_069400</name>
</gene>
<feature type="compositionally biased region" description="Low complexity" evidence="1">
    <location>
        <begin position="156"/>
        <end position="173"/>
    </location>
</feature>
<evidence type="ECO:0000313" key="3">
    <source>
        <dbReference type="EMBL" id="CEL71283.1"/>
    </source>
</evidence>
<reference evidence="2" key="1">
    <citation type="submission" date="2011-03" db="EMBL/GenBank/DDBJ databases">
        <title>Comparative genomics and transcriptomics of Neospora caninum and Toxoplasma gondii.</title>
        <authorList>
            <person name="Reid A.J."/>
            <person name="Sohal A."/>
            <person name="Harris D."/>
            <person name="Quail M."/>
            <person name="Sanders M."/>
            <person name="Berriman M."/>
            <person name="Wastling J.M."/>
            <person name="Pain A."/>
        </authorList>
    </citation>
    <scope>NUCLEOTIDE SEQUENCE</scope>
    <source>
        <strain evidence="2">Liverpool</strain>
    </source>
</reference>
<accession>F0JB17</accession>
<dbReference type="VEuPathDB" id="ToxoDB:NCLIV_069400"/>
<dbReference type="EMBL" id="CADU01000303">
    <property type="protein sequence ID" value="CCA30168.1"/>
    <property type="molecule type" value="Genomic_DNA"/>
</dbReference>
<reference evidence="2" key="2">
    <citation type="submission" date="2011-03" db="EMBL/GenBank/DDBJ databases">
        <authorList>
            <person name="Aslett M."/>
        </authorList>
    </citation>
    <scope>NUCLEOTIDE SEQUENCE</scope>
    <source>
        <strain evidence="2">Liverpool</strain>
    </source>
</reference>
<sequence>MSRLDPVLFTALNSLPAEVTEATREPVPTAGDLRVSASIKNNMRSCIQAAFVPPDSGIVGHLLARGVSWFYVLEPHPPPIDPENSADPSRAVADAANLASGTTRGAAPSDGEASVRPDASTQGDGIVGLRRNLALLSYAAFYVDRAARWSQSGCQSRGRSASSRLPAPPASSSTRESASCMHQRRLACRRGNSRITNNARGWVRVAGG</sequence>
<organism>
    <name type="scientific">Neospora caninum (strain Liverpool)</name>
    <dbReference type="NCBI Taxonomy" id="572307"/>
    <lineage>
        <taxon>Eukaryota</taxon>
        <taxon>Sar</taxon>
        <taxon>Alveolata</taxon>
        <taxon>Apicomplexa</taxon>
        <taxon>Conoidasida</taxon>
        <taxon>Coccidia</taxon>
        <taxon>Eucoccidiorida</taxon>
        <taxon>Eimeriorina</taxon>
        <taxon>Sarcocystidae</taxon>
        <taxon>Neospora</taxon>
    </lineage>
</organism>
<proteinExistence type="predicted"/>
<dbReference type="EMBL" id="LN714488">
    <property type="protein sequence ID" value="CEL71283.1"/>
    <property type="molecule type" value="Genomic_DNA"/>
</dbReference>
<protein>
    <submittedName>
        <fullName evidence="2">Uncharacterized protein</fullName>
    </submittedName>
</protein>
<feature type="region of interest" description="Disordered" evidence="1">
    <location>
        <begin position="99"/>
        <end position="123"/>
    </location>
</feature>
<evidence type="ECO:0000313" key="2">
    <source>
        <dbReference type="EMBL" id="CCA30168.1"/>
    </source>
</evidence>
<name>F0JB17_NEOCL</name>
<reference evidence="3" key="3">
    <citation type="journal article" date="2015" name="PLoS ONE">
        <title>Comprehensive Evaluation of Toxoplasma gondii VEG and Neospora caninum LIV Genomes with Tachyzoite Stage Transcriptome and Proteome Defines Novel Transcript Features.</title>
        <authorList>
            <person name="Ramaprasad A."/>
            <person name="Mourier T."/>
            <person name="Naeem R."/>
            <person name="Malas T.B."/>
            <person name="Moussa E."/>
            <person name="Panigrahi A."/>
            <person name="Vermont S.J."/>
            <person name="Otto T.D."/>
            <person name="Wastling J."/>
            <person name="Pain A."/>
        </authorList>
    </citation>
    <scope>NUCLEOTIDE SEQUENCE</scope>
    <source>
        <strain evidence="3">Liverpool</strain>
    </source>
</reference>
<evidence type="ECO:0000256" key="1">
    <source>
        <dbReference type="SAM" id="MobiDB-lite"/>
    </source>
</evidence>
<dbReference type="AlphaFoldDB" id="F0JB17"/>
<feature type="region of interest" description="Disordered" evidence="1">
    <location>
        <begin position="153"/>
        <end position="181"/>
    </location>
</feature>